<dbReference type="EMBL" id="JARJCN010000073">
    <property type="protein sequence ID" value="KAJ7077407.1"/>
    <property type="molecule type" value="Genomic_DNA"/>
</dbReference>
<evidence type="ECO:0000313" key="2">
    <source>
        <dbReference type="EMBL" id="KAJ7077407.1"/>
    </source>
</evidence>
<dbReference type="Gene3D" id="3.40.50.1820">
    <property type="entry name" value="alpha/beta hydrolase"/>
    <property type="match status" value="1"/>
</dbReference>
<evidence type="ECO:0000259" key="1">
    <source>
        <dbReference type="Pfam" id="PF00326"/>
    </source>
</evidence>
<dbReference type="InterPro" id="IPR050585">
    <property type="entry name" value="Xaa-Pro_dipeptidyl-ppase/CocE"/>
</dbReference>
<dbReference type="GO" id="GO:0006508">
    <property type="term" value="P:proteolysis"/>
    <property type="evidence" value="ECO:0007669"/>
    <property type="project" value="InterPro"/>
</dbReference>
<feature type="domain" description="Peptidase S9 prolyl oligopeptidase catalytic" evidence="1">
    <location>
        <begin position="391"/>
        <end position="602"/>
    </location>
</feature>
<dbReference type="AlphaFoldDB" id="A0AAD6TW38"/>
<keyword evidence="3" id="KW-1185">Reference proteome</keyword>
<dbReference type="Proteomes" id="UP001222325">
    <property type="component" value="Unassembled WGS sequence"/>
</dbReference>
<proteinExistence type="predicted"/>
<organism evidence="2 3">
    <name type="scientific">Mycena belliarum</name>
    <dbReference type="NCBI Taxonomy" id="1033014"/>
    <lineage>
        <taxon>Eukaryota</taxon>
        <taxon>Fungi</taxon>
        <taxon>Dikarya</taxon>
        <taxon>Basidiomycota</taxon>
        <taxon>Agaricomycotina</taxon>
        <taxon>Agaricomycetes</taxon>
        <taxon>Agaricomycetidae</taxon>
        <taxon>Agaricales</taxon>
        <taxon>Marasmiineae</taxon>
        <taxon>Mycenaceae</taxon>
        <taxon>Mycena</taxon>
    </lineage>
</organism>
<dbReference type="InterPro" id="IPR029058">
    <property type="entry name" value="AB_hydrolase_fold"/>
</dbReference>
<protein>
    <submittedName>
        <fullName evidence="2">Alpha/Beta hydrolase protein</fullName>
    </submittedName>
</protein>
<comment type="caution">
    <text evidence="2">The sequence shown here is derived from an EMBL/GenBank/DDBJ whole genome shotgun (WGS) entry which is preliminary data.</text>
</comment>
<gene>
    <name evidence="2" type="ORF">B0H15DRAFT_1003638</name>
</gene>
<dbReference type="GO" id="GO:0008236">
    <property type="term" value="F:serine-type peptidase activity"/>
    <property type="evidence" value="ECO:0007669"/>
    <property type="project" value="InterPro"/>
</dbReference>
<name>A0AAD6TW38_9AGAR</name>
<dbReference type="SUPFAM" id="SSF53474">
    <property type="entry name" value="alpha/beta-Hydrolases"/>
    <property type="match status" value="1"/>
</dbReference>
<accession>A0AAD6TW38</accession>
<evidence type="ECO:0000313" key="3">
    <source>
        <dbReference type="Proteomes" id="UP001222325"/>
    </source>
</evidence>
<sequence>MSLSRLAPYGTWTSRIWAEHVAAQSFAAGIEEVILDYLTSKVYYGQKRPEENGRCAIADAEDRQDLFDESWDARTQVHEYGGGGATVFGGVLYFSHFLDHRVYKTVKNGLPVPITPVDPVRRFADFAVHPKHPDLIVCTVEDHTDPHPARVKTYLGVIDTRNATVSRLVEGADFYACARFNTEGDFIVWQQWWKAKTINLGDSILVAGKTEVVAAQDPNWASENTIVFTSDLSGYQNPWKFVFDPANPAAGKASPIFQQPVNEEFGAPQWFLSRHGSAALSATKVAFVSFRDSRSVLYICDLALGTRLEVPTPYAHIQYLRGDARGKAVMLGQPADSGEVLVELTLDSDDRTCHVTYYAPKNPDYDGGLRDEKPPVVVLIHGGPQYMEYASLNWTKQYFTSRGWAYLDVNYGGSTGFGRAFRESIHGKWGVLDAQDAYESVVRLDALGLVDKERAVVHGGSAGGYTTLQLATAPERTFKAGSPHYGVSDMKTLDEVLHKFEYYLCDRLMGGKWEDCKDVWEARSPIHHADKINMPLLVFQGCKDTVVPAEQMENMVKEINSTPNVKAAELVLFPDEGHGWRQKETVQTVLERELLFFNEVFGFKNAPGR</sequence>
<dbReference type="Pfam" id="PF00326">
    <property type="entry name" value="Peptidase_S9"/>
    <property type="match status" value="1"/>
</dbReference>
<reference evidence="2" key="1">
    <citation type="submission" date="2023-03" db="EMBL/GenBank/DDBJ databases">
        <title>Massive genome expansion in bonnet fungi (Mycena s.s.) driven by repeated elements and novel gene families across ecological guilds.</title>
        <authorList>
            <consortium name="Lawrence Berkeley National Laboratory"/>
            <person name="Harder C.B."/>
            <person name="Miyauchi S."/>
            <person name="Viragh M."/>
            <person name="Kuo A."/>
            <person name="Thoen E."/>
            <person name="Andreopoulos B."/>
            <person name="Lu D."/>
            <person name="Skrede I."/>
            <person name="Drula E."/>
            <person name="Henrissat B."/>
            <person name="Morin E."/>
            <person name="Kohler A."/>
            <person name="Barry K."/>
            <person name="LaButti K."/>
            <person name="Morin E."/>
            <person name="Salamov A."/>
            <person name="Lipzen A."/>
            <person name="Mereny Z."/>
            <person name="Hegedus B."/>
            <person name="Baldrian P."/>
            <person name="Stursova M."/>
            <person name="Weitz H."/>
            <person name="Taylor A."/>
            <person name="Grigoriev I.V."/>
            <person name="Nagy L.G."/>
            <person name="Martin F."/>
            <person name="Kauserud H."/>
        </authorList>
    </citation>
    <scope>NUCLEOTIDE SEQUENCE</scope>
    <source>
        <strain evidence="2">CBHHK173m</strain>
    </source>
</reference>
<dbReference type="PANTHER" id="PTHR43056">
    <property type="entry name" value="PEPTIDASE S9 PROLYL OLIGOPEPTIDASE"/>
    <property type="match status" value="1"/>
</dbReference>
<dbReference type="InterPro" id="IPR001375">
    <property type="entry name" value="Peptidase_S9_cat"/>
</dbReference>
<dbReference type="PANTHER" id="PTHR43056:SF5">
    <property type="entry name" value="PEPTIDASE S9 PROLYL OLIGOPEPTIDASE CATALYTIC DOMAIN-CONTAINING PROTEIN"/>
    <property type="match status" value="1"/>
</dbReference>
<keyword evidence="2" id="KW-0378">Hydrolase</keyword>
<dbReference type="SUPFAM" id="SSF82171">
    <property type="entry name" value="DPP6 N-terminal domain-like"/>
    <property type="match status" value="1"/>
</dbReference>